<accession>A0A0A9C3T9</accession>
<dbReference type="AlphaFoldDB" id="A0A0A9C3T9"/>
<organism evidence="1">
    <name type="scientific">Arundo donax</name>
    <name type="common">Giant reed</name>
    <name type="synonym">Donax arundinaceus</name>
    <dbReference type="NCBI Taxonomy" id="35708"/>
    <lineage>
        <taxon>Eukaryota</taxon>
        <taxon>Viridiplantae</taxon>
        <taxon>Streptophyta</taxon>
        <taxon>Embryophyta</taxon>
        <taxon>Tracheophyta</taxon>
        <taxon>Spermatophyta</taxon>
        <taxon>Magnoliopsida</taxon>
        <taxon>Liliopsida</taxon>
        <taxon>Poales</taxon>
        <taxon>Poaceae</taxon>
        <taxon>PACMAD clade</taxon>
        <taxon>Arundinoideae</taxon>
        <taxon>Arundineae</taxon>
        <taxon>Arundo</taxon>
    </lineage>
</organism>
<proteinExistence type="predicted"/>
<reference evidence="1" key="2">
    <citation type="journal article" date="2015" name="Data Brief">
        <title>Shoot transcriptome of the giant reed, Arundo donax.</title>
        <authorList>
            <person name="Barrero R.A."/>
            <person name="Guerrero F.D."/>
            <person name="Moolhuijzen P."/>
            <person name="Goolsby J.A."/>
            <person name="Tidwell J."/>
            <person name="Bellgard S.E."/>
            <person name="Bellgard M.I."/>
        </authorList>
    </citation>
    <scope>NUCLEOTIDE SEQUENCE</scope>
    <source>
        <tissue evidence="1">Shoot tissue taken approximately 20 cm above the soil surface</tissue>
    </source>
</reference>
<sequence>MRSISSAANSSLETIIIDDGCVGLEEISFRGCAKLKNLLLRGLFKNLYSLDMSGTAVKMLDLSVVTALEPEQLILLECDKVCAIRWPPKNKRKEYFNKLHIDTTTQSVSSLSVMHGGRAPSEFNWYISVRMQGSSGQLYPSKAISIRSMYM</sequence>
<reference evidence="1" key="1">
    <citation type="submission" date="2014-09" db="EMBL/GenBank/DDBJ databases">
        <authorList>
            <person name="Magalhaes I.L.F."/>
            <person name="Oliveira U."/>
            <person name="Santos F.R."/>
            <person name="Vidigal T.H.D.A."/>
            <person name="Brescovit A.D."/>
            <person name="Santos A.J."/>
        </authorList>
    </citation>
    <scope>NUCLEOTIDE SEQUENCE</scope>
    <source>
        <tissue evidence="1">Shoot tissue taken approximately 20 cm above the soil surface</tissue>
    </source>
</reference>
<evidence type="ECO:0000313" key="1">
    <source>
        <dbReference type="EMBL" id="JAD66192.1"/>
    </source>
</evidence>
<dbReference type="EMBL" id="GBRH01231703">
    <property type="protein sequence ID" value="JAD66192.1"/>
    <property type="molecule type" value="Transcribed_RNA"/>
</dbReference>
<name>A0A0A9C3T9_ARUDO</name>
<protein>
    <submittedName>
        <fullName evidence="1">Uncharacterized protein</fullName>
    </submittedName>
</protein>